<reference evidence="4" key="1">
    <citation type="journal article" date="2001" name="Appl. Microbiol. Biotechnol.">
        <title>Polyketide synthase genes in insect- and nematode-associated fungi.</title>
        <authorList>
            <person name="Lee T."/>
            <person name="Yun S.H."/>
            <person name="Hodge K.T."/>
            <person name="Humber R.A."/>
            <person name="Krasnoff S.B."/>
            <person name="Turgeon G.B."/>
            <person name="Yoder O.C."/>
            <person name="Gibson D.M."/>
        </authorList>
    </citation>
    <scope>NUCLEOTIDE SEQUENCE</scope>
    <source>
        <strain evidence="4">30</strain>
    </source>
</reference>
<dbReference type="PANTHER" id="PTHR43775">
    <property type="entry name" value="FATTY ACID SYNTHASE"/>
    <property type="match status" value="1"/>
</dbReference>
<evidence type="ECO:0000256" key="1">
    <source>
        <dbReference type="ARBA" id="ARBA00022450"/>
    </source>
</evidence>
<name>Q96WC8_9HYPO</name>
<accession>Q96WC8</accession>
<proteinExistence type="predicted"/>
<dbReference type="Pfam" id="PF00109">
    <property type="entry name" value="ketoacyl-synt"/>
    <property type="match status" value="1"/>
</dbReference>
<feature type="domain" description="Beta-ketoacyl synthase-like N-terminal" evidence="3">
    <location>
        <begin position="1"/>
        <end position="76"/>
    </location>
</feature>
<dbReference type="GO" id="GO:0004312">
    <property type="term" value="F:fatty acid synthase activity"/>
    <property type="evidence" value="ECO:0007669"/>
    <property type="project" value="TreeGrafter"/>
</dbReference>
<dbReference type="GO" id="GO:0044550">
    <property type="term" value="P:secondary metabolite biosynthetic process"/>
    <property type="evidence" value="ECO:0007669"/>
    <property type="project" value="TreeGrafter"/>
</dbReference>
<feature type="non-terminal residue" evidence="4">
    <location>
        <position position="1"/>
    </location>
</feature>
<evidence type="ECO:0000313" key="4">
    <source>
        <dbReference type="EMBL" id="AAK73624.1"/>
    </source>
</evidence>
<dbReference type="InterPro" id="IPR014030">
    <property type="entry name" value="Ketoacyl_synth_N"/>
</dbReference>
<gene>
    <name evidence="4" type="primary">PKS</name>
</gene>
<dbReference type="Gene3D" id="3.40.47.10">
    <property type="match status" value="1"/>
</dbReference>
<evidence type="ECO:0000259" key="3">
    <source>
        <dbReference type="Pfam" id="PF00109"/>
    </source>
</evidence>
<keyword evidence="1" id="KW-0596">Phosphopantetheine</keyword>
<dbReference type="GO" id="GO:0006633">
    <property type="term" value="P:fatty acid biosynthetic process"/>
    <property type="evidence" value="ECO:0007669"/>
    <property type="project" value="TreeGrafter"/>
</dbReference>
<dbReference type="AlphaFoldDB" id="Q96WC8"/>
<dbReference type="InterPro" id="IPR016039">
    <property type="entry name" value="Thiolase-like"/>
</dbReference>
<sequence length="77" mass="8450">RWVLETAYHAFESAGLPVEELRGSRTGVFGAAMASDYSRIITKDPDRVPRSIATGLEASILANRVSWYFDLGGPSVY</sequence>
<evidence type="ECO:0000256" key="2">
    <source>
        <dbReference type="ARBA" id="ARBA00022553"/>
    </source>
</evidence>
<organism evidence="4">
    <name type="scientific">Hirsutella gigantea</name>
    <dbReference type="NCBI Taxonomy" id="150356"/>
    <lineage>
        <taxon>Eukaryota</taxon>
        <taxon>Fungi</taxon>
        <taxon>Dikarya</taxon>
        <taxon>Ascomycota</taxon>
        <taxon>Pezizomycotina</taxon>
        <taxon>Sordariomycetes</taxon>
        <taxon>Hypocreomycetidae</taxon>
        <taxon>Hypocreales</taxon>
        <taxon>Ophiocordycipitaceae</taxon>
        <taxon>Hirsutella</taxon>
    </lineage>
</organism>
<dbReference type="InterPro" id="IPR050091">
    <property type="entry name" value="PKS_NRPS_Biosynth_Enz"/>
</dbReference>
<protein>
    <submittedName>
        <fullName evidence="4">Polyketide synthase</fullName>
    </submittedName>
</protein>
<dbReference type="PANTHER" id="PTHR43775:SF37">
    <property type="entry name" value="SI:DKEY-61P9.11"/>
    <property type="match status" value="1"/>
</dbReference>
<dbReference type="SUPFAM" id="SSF53901">
    <property type="entry name" value="Thiolase-like"/>
    <property type="match status" value="1"/>
</dbReference>
<feature type="non-terminal residue" evidence="4">
    <location>
        <position position="77"/>
    </location>
</feature>
<dbReference type="EMBL" id="AF327798">
    <property type="protein sequence ID" value="AAK73624.1"/>
    <property type="molecule type" value="Genomic_DNA"/>
</dbReference>
<keyword evidence="2" id="KW-0597">Phosphoprotein</keyword>